<comment type="caution">
    <text evidence="16">The sequence shown here is derived from an EMBL/GenBank/DDBJ whole genome shotgun (WGS) entry which is preliminary data.</text>
</comment>
<keyword evidence="12" id="KW-0175">Coiled coil</keyword>
<dbReference type="Pfam" id="PF03727">
    <property type="entry name" value="Hexokinase_2"/>
    <property type="match status" value="1"/>
</dbReference>
<comment type="pathway">
    <text evidence="2">Carbohydrate metabolism; hexose metabolism.</text>
</comment>
<evidence type="ECO:0000256" key="2">
    <source>
        <dbReference type="ARBA" id="ARBA00005028"/>
    </source>
</evidence>
<dbReference type="PANTHER" id="PTHR19443:SF16">
    <property type="entry name" value="HEXOKINASE TYPE 1-RELATED"/>
    <property type="match status" value="1"/>
</dbReference>
<dbReference type="PRINTS" id="PR00475">
    <property type="entry name" value="HEXOKINASE"/>
</dbReference>
<comment type="similarity">
    <text evidence="3">Belongs to the hexokinase family.</text>
</comment>
<evidence type="ECO:0000256" key="7">
    <source>
        <dbReference type="ARBA" id="ARBA00022777"/>
    </source>
</evidence>
<feature type="region of interest" description="Disordered" evidence="13">
    <location>
        <begin position="1794"/>
        <end position="1831"/>
    </location>
</feature>
<feature type="region of interest" description="Disordered" evidence="13">
    <location>
        <begin position="1090"/>
        <end position="1113"/>
    </location>
</feature>
<evidence type="ECO:0000256" key="4">
    <source>
        <dbReference type="ARBA" id="ARBA00012324"/>
    </source>
</evidence>
<feature type="compositionally biased region" description="Polar residues" evidence="13">
    <location>
        <begin position="2013"/>
        <end position="2023"/>
    </location>
</feature>
<evidence type="ECO:0000256" key="5">
    <source>
        <dbReference type="ARBA" id="ARBA00022679"/>
    </source>
</evidence>
<feature type="compositionally biased region" description="Low complexity" evidence="13">
    <location>
        <begin position="1097"/>
        <end position="1113"/>
    </location>
</feature>
<dbReference type="SUPFAM" id="SSF53067">
    <property type="entry name" value="Actin-like ATPase domain"/>
    <property type="match status" value="2"/>
</dbReference>
<dbReference type="Gene3D" id="3.40.367.20">
    <property type="match status" value="1"/>
</dbReference>
<evidence type="ECO:0000256" key="8">
    <source>
        <dbReference type="ARBA" id="ARBA00022840"/>
    </source>
</evidence>
<evidence type="ECO:0000256" key="13">
    <source>
        <dbReference type="SAM" id="MobiDB-lite"/>
    </source>
</evidence>
<dbReference type="Proteomes" id="UP001281761">
    <property type="component" value="Unassembled WGS sequence"/>
</dbReference>
<keyword evidence="8" id="KW-0067">ATP-binding</keyword>
<dbReference type="EC" id="2.7.1.1" evidence="4"/>
<dbReference type="InterPro" id="IPR043129">
    <property type="entry name" value="ATPase_NBD"/>
</dbReference>
<proteinExistence type="inferred from homology"/>
<evidence type="ECO:0000313" key="17">
    <source>
        <dbReference type="Proteomes" id="UP001281761"/>
    </source>
</evidence>
<feature type="domain" description="Hexokinase C-terminal" evidence="15">
    <location>
        <begin position="202"/>
        <end position="444"/>
    </location>
</feature>
<dbReference type="Pfam" id="PF00349">
    <property type="entry name" value="Hexokinase_1"/>
    <property type="match status" value="1"/>
</dbReference>
<comment type="catalytic activity">
    <reaction evidence="10">
        <text>a D-hexose + ATP = a D-hexose 6-phosphate + ADP + H(+)</text>
        <dbReference type="Rhea" id="RHEA:22740"/>
        <dbReference type="ChEBI" id="CHEBI:4194"/>
        <dbReference type="ChEBI" id="CHEBI:15378"/>
        <dbReference type="ChEBI" id="CHEBI:30616"/>
        <dbReference type="ChEBI" id="CHEBI:229467"/>
        <dbReference type="ChEBI" id="CHEBI:456216"/>
        <dbReference type="EC" id="2.7.1.1"/>
    </reaction>
    <physiologicalReaction direction="left-to-right" evidence="10">
        <dbReference type="Rhea" id="RHEA:22741"/>
    </physiologicalReaction>
</comment>
<dbReference type="GO" id="GO:0004396">
    <property type="term" value="F:hexokinase activity"/>
    <property type="evidence" value="ECO:0007669"/>
    <property type="project" value="UniProtKB-EC"/>
</dbReference>
<keyword evidence="5 16" id="KW-0808">Transferase</keyword>
<feature type="region of interest" description="Disordered" evidence="13">
    <location>
        <begin position="2054"/>
        <end position="2101"/>
    </location>
</feature>
<evidence type="ECO:0000256" key="9">
    <source>
        <dbReference type="ARBA" id="ARBA00023152"/>
    </source>
</evidence>
<dbReference type="InterPro" id="IPR022673">
    <property type="entry name" value="Hexokinase_C"/>
</dbReference>
<evidence type="ECO:0000259" key="14">
    <source>
        <dbReference type="Pfam" id="PF00349"/>
    </source>
</evidence>
<feature type="region of interest" description="Disordered" evidence="13">
    <location>
        <begin position="753"/>
        <end position="776"/>
    </location>
</feature>
<evidence type="ECO:0000256" key="1">
    <source>
        <dbReference type="ARBA" id="ARBA00004888"/>
    </source>
</evidence>
<evidence type="ECO:0000259" key="15">
    <source>
        <dbReference type="Pfam" id="PF03727"/>
    </source>
</evidence>
<keyword evidence="17" id="KW-1185">Reference proteome</keyword>
<feature type="compositionally biased region" description="Polar residues" evidence="13">
    <location>
        <begin position="2054"/>
        <end position="2069"/>
    </location>
</feature>
<feature type="domain" description="Hexokinase N-terminal" evidence="14">
    <location>
        <begin position="2"/>
        <end position="190"/>
    </location>
</feature>
<dbReference type="Gene3D" id="3.30.420.40">
    <property type="match status" value="1"/>
</dbReference>
<evidence type="ECO:0000256" key="11">
    <source>
        <dbReference type="ARBA" id="ARBA00047905"/>
    </source>
</evidence>
<evidence type="ECO:0000256" key="6">
    <source>
        <dbReference type="ARBA" id="ARBA00022741"/>
    </source>
</evidence>
<feature type="region of interest" description="Disordered" evidence="13">
    <location>
        <begin position="994"/>
        <end position="1040"/>
    </location>
</feature>
<gene>
    <name evidence="16" type="ORF">BLNAU_9049</name>
</gene>
<reference evidence="16 17" key="1">
    <citation type="journal article" date="2022" name="bioRxiv">
        <title>Genomics of Preaxostyla Flagellates Illuminates Evolutionary Transitions and the Path Towards Mitochondrial Loss.</title>
        <authorList>
            <person name="Novak L.V.F."/>
            <person name="Treitli S.C."/>
            <person name="Pyrih J."/>
            <person name="Halakuc P."/>
            <person name="Pipaliya S.V."/>
            <person name="Vacek V."/>
            <person name="Brzon O."/>
            <person name="Soukal P."/>
            <person name="Eme L."/>
            <person name="Dacks J.B."/>
            <person name="Karnkowska A."/>
            <person name="Elias M."/>
            <person name="Hampl V."/>
        </authorList>
    </citation>
    <scope>NUCLEOTIDE SEQUENCE [LARGE SCALE GENOMIC DNA]</scope>
    <source>
        <strain evidence="16">NAU3</strain>
        <tissue evidence="16">Gut</tissue>
    </source>
</reference>
<feature type="compositionally biased region" description="Low complexity" evidence="13">
    <location>
        <begin position="2075"/>
        <end position="2101"/>
    </location>
</feature>
<dbReference type="PROSITE" id="PS51748">
    <property type="entry name" value="HEXOKINASE_2"/>
    <property type="match status" value="1"/>
</dbReference>
<keyword evidence="7" id="KW-0418">Kinase</keyword>
<comment type="catalytic activity">
    <reaction evidence="11">
        <text>D-fructose + ATP = D-fructose 6-phosphate + ADP + H(+)</text>
        <dbReference type="Rhea" id="RHEA:16125"/>
        <dbReference type="ChEBI" id="CHEBI:15378"/>
        <dbReference type="ChEBI" id="CHEBI:30616"/>
        <dbReference type="ChEBI" id="CHEBI:37721"/>
        <dbReference type="ChEBI" id="CHEBI:61527"/>
        <dbReference type="ChEBI" id="CHEBI:456216"/>
        <dbReference type="EC" id="2.7.1.1"/>
    </reaction>
    <physiologicalReaction direction="left-to-right" evidence="11">
        <dbReference type="Rhea" id="RHEA:16126"/>
    </physiologicalReaction>
</comment>
<evidence type="ECO:0000256" key="3">
    <source>
        <dbReference type="ARBA" id="ARBA00009225"/>
    </source>
</evidence>
<evidence type="ECO:0000256" key="10">
    <source>
        <dbReference type="ARBA" id="ARBA00044613"/>
    </source>
</evidence>
<keyword evidence="6" id="KW-0547">Nucleotide-binding</keyword>
<feature type="region of interest" description="Disordered" evidence="13">
    <location>
        <begin position="1846"/>
        <end position="1921"/>
    </location>
</feature>
<comment type="pathway">
    <text evidence="1">Carbohydrate degradation; glycolysis; D-glyceraldehyde 3-phosphate and glycerone phosphate from D-glucose: step 1/4.</text>
</comment>
<feature type="coiled-coil region" evidence="12">
    <location>
        <begin position="1706"/>
        <end position="1737"/>
    </location>
</feature>
<feature type="compositionally biased region" description="Polar residues" evidence="13">
    <location>
        <begin position="1818"/>
        <end position="1827"/>
    </location>
</feature>
<sequence>MDEIINAYDFTIEDAIPIVEKIHQDIHKGLSGQKSVMAMIPSYTDIPFGDEKGVYMTIDLGGTNIRCTLVSIKNKEVEILSEESTTIDPTIPTGDELFSTLAKFVRSFLDHYSAPIPRSIDGTLPTGFSFSFPTHQTNLQSGTLLYWGKEFRASGVIGEDVVMLLQNALNAESLDWVRVIAMSNDTIGVLNCLRMGNDTACISLIVGTGTNASYREDIANMQNLSNVPELLDHMCINMELGEINLFPKTQEDEELCAQSKNQDVQTLSKQTSGKYLPILLTFGLSRALNEKLILPSLEPPHGQEWFSEPFSIDDIREMDFDSSKTKHIVNSTFKSHVALKTVPDLNETECSFIQRLCRAIMKRSSMLIATSLAAIIVHLERCTMHTSKISVSYDGKIITSYPNYSKNVLNSTKALVARLISPDPPDVELYHIPRSTSVGLCVITAAEKFCHSLIRFCVRNHFYHLSLSSCTIDLLLARICHLQEFCEITSASLAPDFSFLMYTTVTTRVSQQGISSPENFETILVDLRVPTKSIRYVIYSGKDYQQGYFFPDFTEDAIHFVIFVERTFLRYYIFERQATDEAIDSRTQSKNFKLPLLDSTIDEPVWFSAEKDRLYLIVGKESQSRFYLISHSYMIGSKPKPLMEHHLSHFYLPPPPYPHVHLLTSFSFLHGTRNPHLVLKLLRIRSESYVLVQQHILRPPSFPDQQLFASCLHSVHHHAPALLEMHSELRSGIQFEADIVNARIQTLSNVLHRNPNTNDVDDLTPQNSSSGSPQLSHSFNLSLPLPQLLQIASPFLPIETEIINSASKKYLDTFSLVDIFVLRDMRTVKHQAFVPFIQLSTDNESSQDSFIETINTVSSLLSNPDKPDSAETNPTTAKQMFDALLLSTGQELVPQHFSDEASSPNATFKPLHLPSDMSSMRLLPPLSPGSSDLENILIQHSLIFVPFKDMLVVTHPQFYTLLLDLAPQHHPAISLCLSSNKLFTRLPTSEHPFDPLTIYSTSKEKGDKRDSLSRTPLSFHNPGPLSSPMPPPQRHSSQSEQHTFFPYPQITLPHHPHSVQHKSSKALLSRTTLARSRIFTRSRLSHPFISSTFTPDSSPLATTHTPASTSLTLPLTTPISVSTSPLNPADNTLPNSSPSTLFVSSTLSSPNNPTSFKPKALTSYSFSTSKQQPSTRNRFRSLFTRKKEKEDKTDAFHFTSLHSVPDSVLRDLVPKKEKEETRRQTILFPSRTISDTTTADLLLSQTQSSLNSSSYSIGMASSLISSPSPHSHTRSLSPPSFVPHPLQSVFSTPTLKHAQALSAMLTPQRDKMASAMNLVFSDSPPNAATTQRPVREDDAEMNVYKPNIALSYSFDRVSQPDHFTRFVIDTQSGIVSQYFLSFEEVVNNLRPLTSSSTTALLHIILVHLDDANLARTLLRRFFLASSAPIAPAVFHEILLAAPFHALLQLNPPLSQNELNSVLFTTQMRILNISRVCSLIVSNSRETQRYGLRRETGSHSSPFNFAGRSDDDARFGERGRLLETMWRVLNAVTAKLVGEMVECGVPEEKEEELLRLQDVLMGRPAGIKNDDTTTHQTSSSSLTFDSFSSDVLLNEEHRLSWDQNEVNRQSRRTDRMKQSFIDLETDIRSTLLNQPASFSSPFLSTHLPFITKPKIPQKGIGINRTTMKDAPNALSEIATMIERAMRMGKKGRRRVNKARHHSLTFDVEDEEENEAELDAQARQAEEKEEVELAEYKKEIHKIIAARKARRMTATFGVTSKHESDLSEKTEGDNVSSFCTLPFLTSSILPEQKLKSLPPASLSHPTSAMSAIPSTRHRNSTSPNTQIVTLSPYPSPTLSFIGQHIAWREPEDDSDDERSSDASFEMMDAEQVREVRREREAALIDLESTPSVESAKKSEEQSDDATTPKQSVPLPPLPRLTNNQKDELNVFTQREQTPIIPPTQRAAGLPPQGPTPLSLNEDDSLSDSDGSSYETDSSSTPSSHHTSLSFHQSPFRRQTNRHRASSNRPSDTHSLHSFSSPSNRHSGALPPFPTPVLNSPVPLGVSPVQHFTYSSQSPTVRSYQQSPTLSHHPTHRTSVSLTQHHLSTSHSPPSHFSSNLHRYSAMASPPPISSPFPSSSLPPVLHSQPISQIPLMPSTHPQLAVYREEQTHSSTEWFYAFDLIATHTTDEAKRHADQMEVCTEGNELDALKTPKRAQKTLRTRRKCRSFNSYASFLAYFGARLFGVEEADGVEAVQAVLVERRRRKREKELMLRYLGALQEIHVVPSPDVEERMAGKMEEIDELYGSCSLQILRRSIIPLAMSSFIDSVHKTGMFTITHTSSFPPFKPHFTPSNLLKVYRMLTVTDKNHQYVPILSVVIPVSRVFATLENF</sequence>
<dbReference type="EMBL" id="JARBJD010000060">
    <property type="protein sequence ID" value="KAK2956072.1"/>
    <property type="molecule type" value="Genomic_DNA"/>
</dbReference>
<organism evidence="16 17">
    <name type="scientific">Blattamonas nauphoetae</name>
    <dbReference type="NCBI Taxonomy" id="2049346"/>
    <lineage>
        <taxon>Eukaryota</taxon>
        <taxon>Metamonada</taxon>
        <taxon>Preaxostyla</taxon>
        <taxon>Oxymonadida</taxon>
        <taxon>Blattamonas</taxon>
    </lineage>
</organism>
<feature type="compositionally biased region" description="Basic and acidic residues" evidence="13">
    <location>
        <begin position="1868"/>
        <end position="1880"/>
    </location>
</feature>
<feature type="compositionally biased region" description="Basic and acidic residues" evidence="13">
    <location>
        <begin position="1002"/>
        <end position="1012"/>
    </location>
</feature>
<feature type="compositionally biased region" description="Low complexity" evidence="13">
    <location>
        <begin position="1965"/>
        <end position="1989"/>
    </location>
</feature>
<accession>A0ABQ9XX48</accession>
<name>A0ABQ9XX48_9EUKA</name>
<feature type="compositionally biased region" description="Polar residues" evidence="13">
    <location>
        <begin position="1801"/>
        <end position="1811"/>
    </location>
</feature>
<evidence type="ECO:0000313" key="16">
    <source>
        <dbReference type="EMBL" id="KAK2956072.1"/>
    </source>
</evidence>
<dbReference type="InterPro" id="IPR022672">
    <property type="entry name" value="Hexokinase_N"/>
</dbReference>
<evidence type="ECO:0000256" key="12">
    <source>
        <dbReference type="SAM" id="Coils"/>
    </source>
</evidence>
<dbReference type="PANTHER" id="PTHR19443">
    <property type="entry name" value="HEXOKINASE"/>
    <property type="match status" value="1"/>
</dbReference>
<dbReference type="InterPro" id="IPR001312">
    <property type="entry name" value="Hexokinase"/>
</dbReference>
<protein>
    <recommendedName>
        <fullName evidence="4">hexokinase</fullName>
        <ecNumber evidence="4">2.7.1.1</ecNumber>
    </recommendedName>
</protein>
<feature type="region of interest" description="Disordered" evidence="13">
    <location>
        <begin position="1936"/>
        <end position="2032"/>
    </location>
</feature>
<keyword evidence="9" id="KW-0324">Glycolysis</keyword>